<dbReference type="InterPro" id="IPR054828">
    <property type="entry name" value="Vit_B12_bind_prot"/>
</dbReference>
<organism evidence="3 4">
    <name type="scientific">Syntrophorhabdus aromaticivorans</name>
    <dbReference type="NCBI Taxonomy" id="328301"/>
    <lineage>
        <taxon>Bacteria</taxon>
        <taxon>Pseudomonadati</taxon>
        <taxon>Thermodesulfobacteriota</taxon>
        <taxon>Syntrophorhabdia</taxon>
        <taxon>Syntrophorhabdales</taxon>
        <taxon>Syntrophorhabdaceae</taxon>
        <taxon>Syntrophorhabdus</taxon>
    </lineage>
</organism>
<evidence type="ECO:0000313" key="3">
    <source>
        <dbReference type="EMBL" id="NLW36504.1"/>
    </source>
</evidence>
<accession>A0A351TZ72</accession>
<dbReference type="STRING" id="909663.GCA_000512235_02141"/>
<proteinExistence type="predicted"/>
<evidence type="ECO:0000256" key="1">
    <source>
        <dbReference type="ARBA" id="ARBA00022729"/>
    </source>
</evidence>
<protein>
    <submittedName>
        <fullName evidence="3">ABC transporter substrate-binding protein</fullName>
    </submittedName>
</protein>
<comment type="caution">
    <text evidence="3">The sequence shown here is derived from an EMBL/GenBank/DDBJ whole genome shotgun (WGS) entry which is preliminary data.</text>
</comment>
<dbReference type="EMBL" id="JAAYEE010000257">
    <property type="protein sequence ID" value="NLW36504.1"/>
    <property type="molecule type" value="Genomic_DNA"/>
</dbReference>
<reference evidence="3" key="1">
    <citation type="journal article" date="2020" name="Biotechnol. Biofuels">
        <title>New insights from the biogas microbiome by comprehensive genome-resolved metagenomics of nearly 1600 species originating from multiple anaerobic digesters.</title>
        <authorList>
            <person name="Campanaro S."/>
            <person name="Treu L."/>
            <person name="Rodriguez-R L.M."/>
            <person name="Kovalovszki A."/>
            <person name="Ziels R.M."/>
            <person name="Maus I."/>
            <person name="Zhu X."/>
            <person name="Kougias P.G."/>
            <person name="Basile A."/>
            <person name="Luo G."/>
            <person name="Schluter A."/>
            <person name="Konstantinidis K.T."/>
            <person name="Angelidaki I."/>
        </authorList>
    </citation>
    <scope>NUCLEOTIDE SEQUENCE</scope>
    <source>
        <strain evidence="3">AS06rmzACSIP_7</strain>
    </source>
</reference>
<feature type="signal peptide" evidence="2">
    <location>
        <begin position="1"/>
        <end position="20"/>
    </location>
</feature>
<sequence length="289" mass="31913">MKRLVLATTLIVMLTFTAFASFAEPSPTEKGERDVPQRIVSLGPSITEALFLLGVESRVVGVTTYCRKPSRAKEKEKVGTVMEINAERIIRMKPDLVLATSLTSMKDMAKLEDLGIRVAAFDISKDLNHLSEVFLSIGRLVGKEAKARSLLEGTRKRLTDTRKAVAGLKKKKVFVQLGAKPLFGATKDDFINDLIEFAGGTNIFKDLGSGLISREAVVRRNPDVIIIATMGITGEKERTMWQRYKTINAVRHGRIYLVDSDMICSLTPVSFVEALGEFVNILHGKTKKG</sequence>
<gene>
    <name evidence="3" type="ORF">GXY80_13670</name>
</gene>
<dbReference type="AlphaFoldDB" id="A0A351TZ72"/>
<dbReference type="PANTHER" id="PTHR30535">
    <property type="entry name" value="VITAMIN B12-BINDING PROTEIN"/>
    <property type="match status" value="1"/>
</dbReference>
<dbReference type="Gene3D" id="3.40.50.1980">
    <property type="entry name" value="Nitrogenase molybdenum iron protein domain"/>
    <property type="match status" value="2"/>
</dbReference>
<evidence type="ECO:0000313" key="4">
    <source>
        <dbReference type="Proteomes" id="UP000777265"/>
    </source>
</evidence>
<dbReference type="InterPro" id="IPR002491">
    <property type="entry name" value="ABC_transptr_periplasmic_BD"/>
</dbReference>
<dbReference type="SUPFAM" id="SSF53807">
    <property type="entry name" value="Helical backbone' metal receptor"/>
    <property type="match status" value="1"/>
</dbReference>
<dbReference type="InterPro" id="IPR050902">
    <property type="entry name" value="ABC_Transporter_SBP"/>
</dbReference>
<dbReference type="PANTHER" id="PTHR30535:SF34">
    <property type="entry name" value="MOLYBDATE-BINDING PROTEIN MOLA"/>
    <property type="match status" value="1"/>
</dbReference>
<dbReference type="Proteomes" id="UP000777265">
    <property type="component" value="Unassembled WGS sequence"/>
</dbReference>
<feature type="chain" id="PRO_5041070918" evidence="2">
    <location>
        <begin position="21"/>
        <end position="289"/>
    </location>
</feature>
<dbReference type="NCBIfam" id="NF038402">
    <property type="entry name" value="TroA_like"/>
    <property type="match status" value="1"/>
</dbReference>
<name>A0A351TZ72_9BACT</name>
<reference evidence="3" key="2">
    <citation type="submission" date="2020-01" db="EMBL/GenBank/DDBJ databases">
        <authorList>
            <person name="Campanaro S."/>
        </authorList>
    </citation>
    <scope>NUCLEOTIDE SEQUENCE</scope>
    <source>
        <strain evidence="3">AS06rmzACSIP_7</strain>
    </source>
</reference>
<keyword evidence="1 2" id="KW-0732">Signal</keyword>
<dbReference type="Pfam" id="PF01497">
    <property type="entry name" value="Peripla_BP_2"/>
    <property type="match status" value="1"/>
</dbReference>
<dbReference type="PROSITE" id="PS50983">
    <property type="entry name" value="FE_B12_PBP"/>
    <property type="match status" value="1"/>
</dbReference>
<dbReference type="CDD" id="cd01143">
    <property type="entry name" value="YvrC"/>
    <property type="match status" value="1"/>
</dbReference>
<evidence type="ECO:0000256" key="2">
    <source>
        <dbReference type="SAM" id="SignalP"/>
    </source>
</evidence>
<dbReference type="GO" id="GO:0071281">
    <property type="term" value="P:cellular response to iron ion"/>
    <property type="evidence" value="ECO:0007669"/>
    <property type="project" value="TreeGrafter"/>
</dbReference>